<dbReference type="InterPro" id="IPR055840">
    <property type="entry name" value="DUF7417"/>
</dbReference>
<feature type="domain" description="DUF7417" evidence="1">
    <location>
        <begin position="6"/>
        <end position="52"/>
    </location>
</feature>
<gene>
    <name evidence="3" type="ORF">MM415A01477_0017</name>
    <name evidence="4" type="ORF">MM415B03646_0007</name>
    <name evidence="2" type="ORF">TM448A01550_0002</name>
</gene>
<evidence type="ECO:0000313" key="4">
    <source>
        <dbReference type="EMBL" id="QJA95128.1"/>
    </source>
</evidence>
<evidence type="ECO:0000313" key="3">
    <source>
        <dbReference type="EMBL" id="QJA76598.1"/>
    </source>
</evidence>
<organism evidence="2">
    <name type="scientific">viral metagenome</name>
    <dbReference type="NCBI Taxonomy" id="1070528"/>
    <lineage>
        <taxon>unclassified sequences</taxon>
        <taxon>metagenomes</taxon>
        <taxon>organismal metagenomes</taxon>
    </lineage>
</organism>
<dbReference type="EMBL" id="MT144168">
    <property type="protein sequence ID" value="QJA49987.1"/>
    <property type="molecule type" value="Genomic_DNA"/>
</dbReference>
<sequence>MDFIDKIIAWETGEMSSKEEIIDFFQELIDSGQAWTLQGSYGRTAQELINTGRCHSKKED</sequence>
<name>A0A6H1ZRQ1_9ZZZZ</name>
<evidence type="ECO:0000313" key="2">
    <source>
        <dbReference type="EMBL" id="QJA49987.1"/>
    </source>
</evidence>
<evidence type="ECO:0000259" key="1">
    <source>
        <dbReference type="Pfam" id="PF24192"/>
    </source>
</evidence>
<proteinExistence type="predicted"/>
<accession>A0A6H1ZRQ1</accession>
<dbReference type="EMBL" id="MT142233">
    <property type="protein sequence ID" value="QJA76598.1"/>
    <property type="molecule type" value="Genomic_DNA"/>
</dbReference>
<reference evidence="2" key="1">
    <citation type="submission" date="2020-03" db="EMBL/GenBank/DDBJ databases">
        <title>The deep terrestrial virosphere.</title>
        <authorList>
            <person name="Holmfeldt K."/>
            <person name="Nilsson E."/>
            <person name="Simone D."/>
            <person name="Lopez-Fernandez M."/>
            <person name="Wu X."/>
            <person name="de Brujin I."/>
            <person name="Lundin D."/>
            <person name="Andersson A."/>
            <person name="Bertilsson S."/>
            <person name="Dopson M."/>
        </authorList>
    </citation>
    <scope>NUCLEOTIDE SEQUENCE</scope>
    <source>
        <strain evidence="3">MM415A01477</strain>
        <strain evidence="4">MM415B03646</strain>
        <strain evidence="2">TM448A01550</strain>
    </source>
</reference>
<dbReference type="AlphaFoldDB" id="A0A6H1ZRQ1"/>
<protein>
    <recommendedName>
        <fullName evidence="1">DUF7417 domain-containing protein</fullName>
    </recommendedName>
</protein>
<dbReference type="EMBL" id="MT143288">
    <property type="protein sequence ID" value="QJA95128.1"/>
    <property type="molecule type" value="Genomic_DNA"/>
</dbReference>
<dbReference type="Pfam" id="PF24192">
    <property type="entry name" value="DUF7417"/>
    <property type="match status" value="1"/>
</dbReference>